<feature type="region of interest" description="Disordered" evidence="1">
    <location>
        <begin position="587"/>
        <end position="607"/>
    </location>
</feature>
<dbReference type="SUPFAM" id="SSF53067">
    <property type="entry name" value="Actin-like ATPase domain"/>
    <property type="match status" value="2"/>
</dbReference>
<dbReference type="PANTHER" id="PTHR42749:SF1">
    <property type="entry name" value="CELL SHAPE-DETERMINING PROTEIN MREB"/>
    <property type="match status" value="1"/>
</dbReference>
<dbReference type="InterPro" id="IPR043129">
    <property type="entry name" value="ATPase_NBD"/>
</dbReference>
<dbReference type="PANTHER" id="PTHR42749">
    <property type="entry name" value="CELL SHAPE-DETERMINING PROTEIN MREB"/>
    <property type="match status" value="1"/>
</dbReference>
<dbReference type="STRING" id="1287681.M7SVK2"/>
<evidence type="ECO:0000313" key="3">
    <source>
        <dbReference type="Proteomes" id="UP000012174"/>
    </source>
</evidence>
<dbReference type="CDD" id="cd10170">
    <property type="entry name" value="ASKHA_NBD_HSP70"/>
    <property type="match status" value="1"/>
</dbReference>
<evidence type="ECO:0000313" key="2">
    <source>
        <dbReference type="EMBL" id="EMR70609.1"/>
    </source>
</evidence>
<dbReference type="eggNOG" id="ENOG502SM4S">
    <property type="taxonomic scope" value="Eukaryota"/>
</dbReference>
<dbReference type="HOGENOM" id="CLU_009958_3_0_1"/>
<evidence type="ECO:0000256" key="1">
    <source>
        <dbReference type="SAM" id="MobiDB-lite"/>
    </source>
</evidence>
<protein>
    <submittedName>
        <fullName evidence="2">Putative hsp70 family chaperone protein</fullName>
    </submittedName>
</protein>
<organism evidence="2 3">
    <name type="scientific">Eutypa lata (strain UCR-EL1)</name>
    <name type="common">Grapevine dieback disease fungus</name>
    <name type="synonym">Eutypa armeniacae</name>
    <dbReference type="NCBI Taxonomy" id="1287681"/>
    <lineage>
        <taxon>Eukaryota</taxon>
        <taxon>Fungi</taxon>
        <taxon>Dikarya</taxon>
        <taxon>Ascomycota</taxon>
        <taxon>Pezizomycotina</taxon>
        <taxon>Sordariomycetes</taxon>
        <taxon>Xylariomycetidae</taxon>
        <taxon>Xylariales</taxon>
        <taxon>Diatrypaceae</taxon>
        <taxon>Eutypa</taxon>
    </lineage>
</organism>
<dbReference type="Gene3D" id="3.90.640.10">
    <property type="entry name" value="Actin, Chain A, domain 4"/>
    <property type="match status" value="1"/>
</dbReference>
<gene>
    <name evidence="2" type="ORF">UCREL1_2350</name>
</gene>
<keyword evidence="3" id="KW-1185">Reference proteome</keyword>
<accession>M7SVK2</accession>
<name>M7SVK2_EUTLA</name>
<sequence length="607" mass="67863">MSETQPDIIVAIDLGTTYTGVAWARPQRNQVLQTPIQTIHNWPGSSSKNEQKVHTCLVYNQDNTLSSWGYLCEDEDDVAAAEKQRREFFKIFLDKQTLEDAHQQGITQAPASVAEAQKLVSDYLRQIYAHVKSTVELHTGIVNHATGWADLVVEFVFSVPTTWRSQEVINVFKNAIRSAGFGTEGPHHTANVELTESEAAAVGTIKSSTVAFEPGDVFLSVDAGGGTTDFALMQVVEAREPFPSLAQINQVDGIGIGSTLIDQAFVSMVNSRLSKYPELLQQLPPDCAQRLAKSERFKTMKHKFGERVYESPTYKLPLEGVPFNFSYPPAGIELGREDVQSLFDPHVATITQKIQEQMEWMQAAGVTRPISYMILSGGLGSSRYVRDCIQHQLMKFPHPYAHQIQILQAPDPQLVVVKGLLLDRLQKLDSGYAPVIVSRIARASYGFVCKAKYNPAIHINETLQKDPFDGEMYAMGQIDWMIKKGDPVNTNSAISAPFTKKIQHGDSNRTWESIIITQLCVVKSNLSGIHNSEMTMKRKEKKVFFIKGKKFYMCTFDVKAIIGPADIRFELWFGGQRFSKNHDPIQINWESPEESSGNNNNNNVAGW</sequence>
<dbReference type="OMA" id="MECLKEH"/>
<dbReference type="KEGG" id="ela:UCREL1_2350"/>
<proteinExistence type="predicted"/>
<feature type="compositionally biased region" description="Low complexity" evidence="1">
    <location>
        <begin position="598"/>
        <end position="607"/>
    </location>
</feature>
<dbReference type="Gene3D" id="3.30.420.40">
    <property type="match status" value="2"/>
</dbReference>
<dbReference type="EMBL" id="KB705830">
    <property type="protein sequence ID" value="EMR70609.1"/>
    <property type="molecule type" value="Genomic_DNA"/>
</dbReference>
<dbReference type="OrthoDB" id="2394218at2759"/>
<dbReference type="AlphaFoldDB" id="M7SVK2"/>
<reference evidence="3" key="1">
    <citation type="journal article" date="2013" name="Genome Announc.">
        <title>Draft genome sequence of the grapevine dieback fungus Eutypa lata UCR-EL1.</title>
        <authorList>
            <person name="Blanco-Ulate B."/>
            <person name="Rolshausen P.E."/>
            <person name="Cantu D."/>
        </authorList>
    </citation>
    <scope>NUCLEOTIDE SEQUENCE [LARGE SCALE GENOMIC DNA]</scope>
    <source>
        <strain evidence="3">UCR-EL1</strain>
    </source>
</reference>
<dbReference type="Proteomes" id="UP000012174">
    <property type="component" value="Unassembled WGS sequence"/>
</dbReference>